<gene>
    <name evidence="1" type="ORF">LCGC14_2611410</name>
</gene>
<comment type="caution">
    <text evidence="1">The sequence shown here is derived from an EMBL/GenBank/DDBJ whole genome shotgun (WGS) entry which is preliminary data.</text>
</comment>
<accession>A0A0F9A608</accession>
<dbReference type="AlphaFoldDB" id="A0A0F9A608"/>
<reference evidence="1" key="1">
    <citation type="journal article" date="2015" name="Nature">
        <title>Complex archaea that bridge the gap between prokaryotes and eukaryotes.</title>
        <authorList>
            <person name="Spang A."/>
            <person name="Saw J.H."/>
            <person name="Jorgensen S.L."/>
            <person name="Zaremba-Niedzwiedzka K."/>
            <person name="Martijn J."/>
            <person name="Lind A.E."/>
            <person name="van Eijk R."/>
            <person name="Schleper C."/>
            <person name="Guy L."/>
            <person name="Ettema T.J."/>
        </authorList>
    </citation>
    <scope>NUCLEOTIDE SEQUENCE</scope>
</reference>
<dbReference type="EMBL" id="LAZR01044340">
    <property type="protein sequence ID" value="KKL04905.1"/>
    <property type="molecule type" value="Genomic_DNA"/>
</dbReference>
<name>A0A0F9A608_9ZZZZ</name>
<evidence type="ECO:0000313" key="1">
    <source>
        <dbReference type="EMBL" id="KKL04905.1"/>
    </source>
</evidence>
<organism evidence="1">
    <name type="scientific">marine sediment metagenome</name>
    <dbReference type="NCBI Taxonomy" id="412755"/>
    <lineage>
        <taxon>unclassified sequences</taxon>
        <taxon>metagenomes</taxon>
        <taxon>ecological metagenomes</taxon>
    </lineage>
</organism>
<proteinExistence type="predicted"/>
<sequence>MTMEPLEDLLEKHADPLTDKLDLQAVIDEMTAALEKAAEGGFNVDPVEMILINERHVDTMIDYLGNLFLSFADELGALPEGAEVEAGNFQLFKTHSKVSAVYELARTKQEIEEARSGLVVPSQTNVVNLDDIRGEDN</sequence>
<protein>
    <submittedName>
        <fullName evidence="1">Uncharacterized protein</fullName>
    </submittedName>
</protein>